<dbReference type="WBParaSite" id="HPLM_0000775501-mRNA-1">
    <property type="protein sequence ID" value="HPLM_0000775501-mRNA-1"/>
    <property type="gene ID" value="HPLM_0000775501"/>
</dbReference>
<protein>
    <submittedName>
        <fullName evidence="3">SMB domain-containing protein</fullName>
    </submittedName>
</protein>
<evidence type="ECO:0000313" key="2">
    <source>
        <dbReference type="Proteomes" id="UP000268014"/>
    </source>
</evidence>
<evidence type="ECO:0000313" key="1">
    <source>
        <dbReference type="EMBL" id="VDO32855.1"/>
    </source>
</evidence>
<keyword evidence="2" id="KW-1185">Reference proteome</keyword>
<dbReference type="AlphaFoldDB" id="A0A0N4WBD6"/>
<reference evidence="1 2" key="2">
    <citation type="submission" date="2018-11" db="EMBL/GenBank/DDBJ databases">
        <authorList>
            <consortium name="Pathogen Informatics"/>
        </authorList>
    </citation>
    <scope>NUCLEOTIDE SEQUENCE [LARGE SCALE GENOMIC DNA]</scope>
    <source>
        <strain evidence="1 2">MHpl1</strain>
    </source>
</reference>
<organism evidence="3">
    <name type="scientific">Haemonchus placei</name>
    <name type="common">Barber's pole worm</name>
    <dbReference type="NCBI Taxonomy" id="6290"/>
    <lineage>
        <taxon>Eukaryota</taxon>
        <taxon>Metazoa</taxon>
        <taxon>Ecdysozoa</taxon>
        <taxon>Nematoda</taxon>
        <taxon>Chromadorea</taxon>
        <taxon>Rhabditida</taxon>
        <taxon>Rhabditina</taxon>
        <taxon>Rhabditomorpha</taxon>
        <taxon>Strongyloidea</taxon>
        <taxon>Trichostrongylidae</taxon>
        <taxon>Haemonchus</taxon>
    </lineage>
</organism>
<evidence type="ECO:0000313" key="3">
    <source>
        <dbReference type="WBParaSite" id="HPLM_0000775501-mRNA-1"/>
    </source>
</evidence>
<accession>A0A0N4WBD6</accession>
<dbReference type="OMA" id="GQPRKCL"/>
<dbReference type="Proteomes" id="UP000268014">
    <property type="component" value="Unassembled WGS sequence"/>
</dbReference>
<proteinExistence type="predicted"/>
<dbReference type="OrthoDB" id="5821886at2759"/>
<dbReference type="EMBL" id="UZAF01016720">
    <property type="protein sequence ID" value="VDO32855.1"/>
    <property type="molecule type" value="Genomic_DNA"/>
</dbReference>
<gene>
    <name evidence="1" type="ORF">HPLM_LOCUS7747</name>
</gene>
<reference evidence="3" key="1">
    <citation type="submission" date="2017-02" db="UniProtKB">
        <authorList>
            <consortium name="WormBaseParasite"/>
        </authorList>
    </citation>
    <scope>IDENTIFICATION</scope>
</reference>
<name>A0A0N4WBD6_HAEPC</name>
<sequence>MERRRSFAAVFRIELNIVWECFLVKCKRGVFRLSFDNSIKILGTKFPFGRNGIHSTCLRELTAALSRGKLFCIFYETKRMRRIIMLFSVPLVLSRATEKPQLIPPCPTGSRPLLRPDGEPRKCLPHQNSLCVNALPDRHNATTVCCYNNQVDYFCCLDTTAEECPYYEHVTVVIHNGMPHNPYGMREFFFREGVEDDVVDAAIQGASDNFNDLGLQQENGFLVRHNNE</sequence>